<keyword evidence="1" id="KW-0812">Transmembrane</keyword>
<feature type="transmembrane region" description="Helical" evidence="1">
    <location>
        <begin position="98"/>
        <end position="116"/>
    </location>
</feature>
<proteinExistence type="predicted"/>
<dbReference type="GO" id="GO:0016787">
    <property type="term" value="F:hydrolase activity"/>
    <property type="evidence" value="ECO:0007669"/>
    <property type="project" value="UniProtKB-KW"/>
</dbReference>
<gene>
    <name evidence="2" type="ORF">SPPYR_1688</name>
</gene>
<reference evidence="2" key="1">
    <citation type="submission" date="2016-03" db="EMBL/GenBank/DDBJ databases">
        <authorList>
            <person name="Ploux O."/>
        </authorList>
    </citation>
    <scope>NUCLEOTIDE SEQUENCE</scope>
    <source>
        <strain evidence="2">UC10</strain>
    </source>
</reference>
<dbReference type="InterPro" id="IPR007404">
    <property type="entry name" value="YdjM-like"/>
</dbReference>
<dbReference type="AlphaFoldDB" id="A0A1Y5PS36"/>
<dbReference type="PANTHER" id="PTHR40031">
    <property type="entry name" value="HYPOTHETICAL MEMBRANE SPANNING PROTEIN"/>
    <property type="match status" value="1"/>
</dbReference>
<feature type="transmembrane region" description="Helical" evidence="1">
    <location>
        <begin position="136"/>
        <end position="156"/>
    </location>
</feature>
<dbReference type="EMBL" id="LT598653">
    <property type="protein sequence ID" value="SBV32808.1"/>
    <property type="molecule type" value="Genomic_DNA"/>
</dbReference>
<dbReference type="InterPro" id="IPR053170">
    <property type="entry name" value="Transcription_regulator"/>
</dbReference>
<keyword evidence="2" id="KW-0378">Hydrolase</keyword>
<protein>
    <submittedName>
        <fullName evidence="2">Membrane-bound metal-dependent hydrolase</fullName>
    </submittedName>
</protein>
<feature type="transmembrane region" description="Helical" evidence="1">
    <location>
        <begin position="168"/>
        <end position="187"/>
    </location>
</feature>
<feature type="transmembrane region" description="Helical" evidence="1">
    <location>
        <begin position="56"/>
        <end position="77"/>
    </location>
</feature>
<dbReference type="KEGG" id="sphu:SPPYR_1688"/>
<dbReference type="Pfam" id="PF04307">
    <property type="entry name" value="YdjM"/>
    <property type="match status" value="1"/>
</dbReference>
<evidence type="ECO:0000256" key="1">
    <source>
        <dbReference type="SAM" id="Phobius"/>
    </source>
</evidence>
<dbReference type="PANTHER" id="PTHR40031:SF1">
    <property type="entry name" value="MEMBRANE-BOUND METAL-DEPENDENT HYDROLASE"/>
    <property type="match status" value="1"/>
</dbReference>
<name>A0A1Y5PS36_9SPHN</name>
<keyword evidence="1" id="KW-1133">Transmembrane helix</keyword>
<sequence length="317" mass="35110">MDNLTHSLVGALLGQMGLKEKTGLAMPTLIIAANLPDIDAGCAIYGIESLSMRRGITHGPIALVLLPILLWALMLAFDRWQGRRGKRPAGRSPIHKGWLLALAYIGCLSHPALDWLNNYGIRLLEPFSHRWFYGDSIFIIDLWIWIALGLSVWLSLRRERGGTTHWQPPAWIGFTVVCAYIFANGLITGAAERMASSALEAGGRKDALVVASPPPLAFWKRDIFWRTADRYGTASFVPGIGGHVDLTGSPTGMDDPRLATWVKADPAARAFLFWSRMPVAQKDGDAILLRDQRFMHPLAQERFQVRLTAPDTASYPE</sequence>
<keyword evidence="1" id="KW-0472">Membrane</keyword>
<evidence type="ECO:0000313" key="2">
    <source>
        <dbReference type="EMBL" id="SBV32808.1"/>
    </source>
</evidence>
<organism evidence="2">
    <name type="scientific">uncultured Sphingopyxis sp</name>
    <dbReference type="NCBI Taxonomy" id="310581"/>
    <lineage>
        <taxon>Bacteria</taxon>
        <taxon>Pseudomonadati</taxon>
        <taxon>Pseudomonadota</taxon>
        <taxon>Alphaproteobacteria</taxon>
        <taxon>Sphingomonadales</taxon>
        <taxon>Sphingomonadaceae</taxon>
        <taxon>Sphingopyxis</taxon>
        <taxon>environmental samples</taxon>
    </lineage>
</organism>
<accession>A0A1Y5PS36</accession>
<dbReference type="RefSeq" id="WP_295326214.1">
    <property type="nucleotide sequence ID" value="NZ_LT598653.1"/>
</dbReference>